<evidence type="ECO:0000313" key="1">
    <source>
        <dbReference type="EMBL" id="QFS42979.1"/>
    </source>
</evidence>
<organism evidence="1 2">
    <name type="scientific">Nostoc sphaeroides CCNUC1</name>
    <dbReference type="NCBI Taxonomy" id="2653204"/>
    <lineage>
        <taxon>Bacteria</taxon>
        <taxon>Bacillati</taxon>
        <taxon>Cyanobacteriota</taxon>
        <taxon>Cyanophyceae</taxon>
        <taxon>Nostocales</taxon>
        <taxon>Nostocaceae</taxon>
        <taxon>Nostoc</taxon>
    </lineage>
</organism>
<dbReference type="Proteomes" id="UP000326678">
    <property type="component" value="Chromosome Gxm1"/>
</dbReference>
<reference evidence="1 2" key="1">
    <citation type="submission" date="2019-10" db="EMBL/GenBank/DDBJ databases">
        <title>Genomic and transcriptomic insights into the perfect genentic adaptation of a filamentous nitrogen-fixing cyanobacterium to rice fields.</title>
        <authorList>
            <person name="Chen Z."/>
        </authorList>
    </citation>
    <scope>NUCLEOTIDE SEQUENCE [LARGE SCALE GENOMIC DNA]</scope>
    <source>
        <strain evidence="1">CCNUC1</strain>
    </source>
</reference>
<accession>A0A5P8VSU1</accession>
<protein>
    <submittedName>
        <fullName evidence="1">Uncharacterized protein</fullName>
    </submittedName>
</protein>
<dbReference type="KEGG" id="nsh:GXM_00452"/>
<sequence length="40" mass="4729">MVPQTTALTTWLRSPFNNLNYSNNLPSDQEFLFKERTQLI</sequence>
<proteinExistence type="predicted"/>
<dbReference type="AlphaFoldDB" id="A0A5P8VSU1"/>
<name>A0A5P8VSU1_9NOSO</name>
<keyword evidence="2" id="KW-1185">Reference proteome</keyword>
<gene>
    <name evidence="1" type="ORF">GXM_00452</name>
</gene>
<dbReference type="EMBL" id="CP045226">
    <property type="protein sequence ID" value="QFS42979.1"/>
    <property type="molecule type" value="Genomic_DNA"/>
</dbReference>
<evidence type="ECO:0000313" key="2">
    <source>
        <dbReference type="Proteomes" id="UP000326678"/>
    </source>
</evidence>